<reference evidence="1 2" key="1">
    <citation type="submission" date="2023-11" db="EMBL/GenBank/DDBJ databases">
        <title>Halocaridina rubra genome assembly.</title>
        <authorList>
            <person name="Smith C."/>
        </authorList>
    </citation>
    <scope>NUCLEOTIDE SEQUENCE [LARGE SCALE GENOMIC DNA]</scope>
    <source>
        <strain evidence="1">EP-1</strain>
        <tissue evidence="1">Whole</tissue>
    </source>
</reference>
<keyword evidence="2" id="KW-1185">Reference proteome</keyword>
<evidence type="ECO:0000313" key="2">
    <source>
        <dbReference type="Proteomes" id="UP001381693"/>
    </source>
</evidence>
<protein>
    <submittedName>
        <fullName evidence="1">Uncharacterized protein</fullName>
    </submittedName>
</protein>
<dbReference type="EMBL" id="JAXCGZ010006033">
    <property type="protein sequence ID" value="KAK7080241.1"/>
    <property type="molecule type" value="Genomic_DNA"/>
</dbReference>
<dbReference type="AlphaFoldDB" id="A0AAN9A4D1"/>
<comment type="caution">
    <text evidence="1">The sequence shown here is derived from an EMBL/GenBank/DDBJ whole genome shotgun (WGS) entry which is preliminary data.</text>
</comment>
<dbReference type="Proteomes" id="UP001381693">
    <property type="component" value="Unassembled WGS sequence"/>
</dbReference>
<gene>
    <name evidence="1" type="ORF">SK128_004999</name>
</gene>
<evidence type="ECO:0000313" key="1">
    <source>
        <dbReference type="EMBL" id="KAK7080241.1"/>
    </source>
</evidence>
<proteinExistence type="predicted"/>
<organism evidence="1 2">
    <name type="scientific">Halocaridina rubra</name>
    <name type="common">Hawaiian red shrimp</name>
    <dbReference type="NCBI Taxonomy" id="373956"/>
    <lineage>
        <taxon>Eukaryota</taxon>
        <taxon>Metazoa</taxon>
        <taxon>Ecdysozoa</taxon>
        <taxon>Arthropoda</taxon>
        <taxon>Crustacea</taxon>
        <taxon>Multicrustacea</taxon>
        <taxon>Malacostraca</taxon>
        <taxon>Eumalacostraca</taxon>
        <taxon>Eucarida</taxon>
        <taxon>Decapoda</taxon>
        <taxon>Pleocyemata</taxon>
        <taxon>Caridea</taxon>
        <taxon>Atyoidea</taxon>
        <taxon>Atyidae</taxon>
        <taxon>Halocaridina</taxon>
    </lineage>
</organism>
<accession>A0AAN9A4D1</accession>
<sequence length="110" mass="12448">MDMKEYSVWIQAQIKYSSRRKTSWSSPGHPYLRPKGTADGAAWKEGKWLAKEEMPRTLSTTLIEQLPAGFLPSFPHHIPSPEKSIPLRPKGILVCIKAPSPPSFVCNERF</sequence>
<feature type="non-terminal residue" evidence="1">
    <location>
        <position position="110"/>
    </location>
</feature>
<name>A0AAN9A4D1_HALRR</name>